<dbReference type="GO" id="GO:0005198">
    <property type="term" value="F:structural molecule activity"/>
    <property type="evidence" value="ECO:0007669"/>
    <property type="project" value="InterPro"/>
</dbReference>
<organism evidence="16 17">
    <name type="scientific">MW polyomavirus</name>
    <dbReference type="NCBI Taxonomy" id="1203539"/>
    <lineage>
        <taxon>Viruses</taxon>
        <taxon>Monodnaviria</taxon>
        <taxon>Shotokuvirae</taxon>
        <taxon>Cossaviricota</taxon>
        <taxon>Papovaviricetes</taxon>
        <taxon>Sepolyvirales</taxon>
        <taxon>Polyomaviridae</taxon>
        <taxon>Deltapolyomavirus</taxon>
        <taxon>Deltapolyomavirus decihominis</taxon>
    </lineage>
</organism>
<proteinExistence type="inferred from homology"/>
<dbReference type="GO" id="GO:0019062">
    <property type="term" value="P:virion attachment to host cell"/>
    <property type="evidence" value="ECO:0007669"/>
    <property type="project" value="UniProtKB-KW"/>
</dbReference>
<comment type="subcellular location">
    <subcellularLocation>
        <location evidence="1">Host nucleus</location>
    </subcellularLocation>
    <subcellularLocation>
        <location evidence="2">Virion</location>
    </subcellularLocation>
</comment>
<reference evidence="16 17" key="1">
    <citation type="submission" date="2013-02" db="EMBL/GenBank/DDBJ databases">
        <title>Exploring the prevalence of ten human polyomaviruses in fecal specimens of children with acute gastroenteritis: a case-control study.</title>
        <authorList>
            <person name="Li K."/>
            <person name="Guo J."/>
            <person name="Zhao R."/>
            <person name="Xue Y."/>
            <person name="Chen L."/>
            <person name="Yang J."/>
            <person name="Peng J."/>
            <person name="Jin Q."/>
        </authorList>
    </citation>
    <scope>NUCLEOTIDE SEQUENCE [LARGE SCALE GENOMIC DNA]</scope>
    <source>
        <strain evidence="16">HB017C</strain>
    </source>
</reference>
<evidence type="ECO:0000313" key="17">
    <source>
        <dbReference type="Proteomes" id="UP000109702"/>
    </source>
</evidence>
<keyword evidence="12" id="KW-0426">Late protein</keyword>
<dbReference type="GO" id="GO:0039620">
    <property type="term" value="C:T=7 icosahedral viral capsid"/>
    <property type="evidence" value="ECO:0007669"/>
    <property type="project" value="UniProtKB-KW"/>
</dbReference>
<dbReference type="InterPro" id="IPR000662">
    <property type="entry name" value="Capsid_VP1_Polyomavir"/>
</dbReference>
<keyword evidence="6" id="KW-0945">Host-virus interaction</keyword>
<keyword evidence="4" id="KW-0167">Capsid protein</keyword>
<dbReference type="GO" id="GO:0075509">
    <property type="term" value="P:endocytosis involved in viral entry into host cell"/>
    <property type="evidence" value="ECO:0007669"/>
    <property type="project" value="UniProtKB-KW"/>
</dbReference>
<evidence type="ECO:0000256" key="12">
    <source>
        <dbReference type="ARBA" id="ARBA00022921"/>
    </source>
</evidence>
<keyword evidence="9" id="KW-1145">T=7 icosahedral capsid protein</keyword>
<accession>A0A023IXK0</accession>
<dbReference type="GO" id="GO:0042025">
    <property type="term" value="C:host cell nucleus"/>
    <property type="evidence" value="ECO:0007669"/>
    <property type="project" value="UniProtKB-SubCell"/>
</dbReference>
<comment type="similarity">
    <text evidence="3">Belongs to the polyomaviruses coat protein VP1 family.</text>
</comment>
<evidence type="ECO:0000256" key="4">
    <source>
        <dbReference type="ARBA" id="ARBA00022561"/>
    </source>
</evidence>
<evidence type="ECO:0000256" key="13">
    <source>
        <dbReference type="ARBA" id="ARBA00023157"/>
    </source>
</evidence>
<sequence>MPPKRKTVCTKTVCTRAEAPNKKVCEKPSCSRSCRMSCNKCPCIPCPVPTKVPRIVSKGGIDVLNIIPGPDTTMTVEVILQPRMGNDVKTNKWYGYSDPITVTNTPNINQLPTYSTAKIKLPPLNEDMTCENLYMWEAVVLKTELIGVTSLITLHTPGVADPATAPALPVEGVSFHFFAVGGQPLDLQYCVPAADIVYPDGTGSFASSGGTQQTYDASFKAILDRDGYYPVEAWAPDPVKNDNSRYYGTVTGGTTTPPVLSTTNAVSTVLLDDRGVGPLCKGDGLYVTAVDICGVFQMPDNTRRHRGLARYFQVQLRQRAVRNPYPVNSLLNSLLTKQIPSIDGQPMDGTDNQVQDVTVFQGTEPLPGDPTLTRHMDLRCCPGTPVTDMPSDDTQTPVAPAAR</sequence>
<keyword evidence="11" id="KW-1164">Virus endocytosis by host</keyword>
<evidence type="ECO:0000256" key="14">
    <source>
        <dbReference type="ARBA" id="ARBA00023296"/>
    </source>
</evidence>
<evidence type="ECO:0000256" key="10">
    <source>
        <dbReference type="ARBA" id="ARBA00022844"/>
    </source>
</evidence>
<evidence type="ECO:0000256" key="11">
    <source>
        <dbReference type="ARBA" id="ARBA00022890"/>
    </source>
</evidence>
<keyword evidence="10" id="KW-0946">Virion</keyword>
<evidence type="ECO:0000256" key="15">
    <source>
        <dbReference type="SAM" id="MobiDB-lite"/>
    </source>
</evidence>
<dbReference type="InterPro" id="IPR036931">
    <property type="entry name" value="Polyomavir_VP1_sf"/>
</dbReference>
<name>A0A023IXK0_9POLY</name>
<dbReference type="EMBL" id="KC571700">
    <property type="protein sequence ID" value="AHB33020.1"/>
    <property type="molecule type" value="Genomic_DNA"/>
</dbReference>
<protein>
    <submittedName>
        <fullName evidence="16">VP1</fullName>
    </submittedName>
</protein>
<keyword evidence="5" id="KW-1048">Host nucleus</keyword>
<dbReference type="Pfam" id="PF00718">
    <property type="entry name" value="Polyoma_coat"/>
    <property type="match status" value="1"/>
</dbReference>
<evidence type="ECO:0000256" key="7">
    <source>
        <dbReference type="ARBA" id="ARBA00022595"/>
    </source>
</evidence>
<keyword evidence="14" id="KW-1160">Virus entry into host cell</keyword>
<dbReference type="Gene3D" id="2.60.175.10">
    <property type="entry name" value="Capsid protein VP1,Polyomavirus"/>
    <property type="match status" value="1"/>
</dbReference>
<evidence type="ECO:0000256" key="9">
    <source>
        <dbReference type="ARBA" id="ARBA00022828"/>
    </source>
</evidence>
<dbReference type="SUPFAM" id="SSF88648">
    <property type="entry name" value="Group I dsDNA viruses"/>
    <property type="match status" value="1"/>
</dbReference>
<evidence type="ECO:0000256" key="1">
    <source>
        <dbReference type="ARBA" id="ARBA00004147"/>
    </source>
</evidence>
<keyword evidence="7" id="KW-1162">Viral penetration into host cytoplasm</keyword>
<evidence type="ECO:0000256" key="2">
    <source>
        <dbReference type="ARBA" id="ARBA00004328"/>
    </source>
</evidence>
<keyword evidence="8" id="KW-1161">Viral attachment to host cell</keyword>
<feature type="region of interest" description="Disordered" evidence="15">
    <location>
        <begin position="384"/>
        <end position="403"/>
    </location>
</feature>
<evidence type="ECO:0000256" key="6">
    <source>
        <dbReference type="ARBA" id="ARBA00022581"/>
    </source>
</evidence>
<evidence type="ECO:0000256" key="5">
    <source>
        <dbReference type="ARBA" id="ARBA00022562"/>
    </source>
</evidence>
<evidence type="ECO:0000313" key="16">
    <source>
        <dbReference type="EMBL" id="AHB33020.1"/>
    </source>
</evidence>
<dbReference type="Proteomes" id="UP000109702">
    <property type="component" value="Genome"/>
</dbReference>
<dbReference type="InterPro" id="IPR011222">
    <property type="entry name" value="dsDNA_vir_gr_I_capsid"/>
</dbReference>
<keyword evidence="13" id="KW-1015">Disulfide bond</keyword>
<evidence type="ECO:0000256" key="8">
    <source>
        <dbReference type="ARBA" id="ARBA00022804"/>
    </source>
</evidence>
<evidence type="ECO:0000256" key="3">
    <source>
        <dbReference type="ARBA" id="ARBA00006893"/>
    </source>
</evidence>